<organism evidence="3">
    <name type="scientific">Spongospora subterranea</name>
    <dbReference type="NCBI Taxonomy" id="70186"/>
    <lineage>
        <taxon>Eukaryota</taxon>
        <taxon>Sar</taxon>
        <taxon>Rhizaria</taxon>
        <taxon>Endomyxa</taxon>
        <taxon>Phytomyxea</taxon>
        <taxon>Plasmodiophorida</taxon>
        <taxon>Plasmodiophoridae</taxon>
        <taxon>Spongospora</taxon>
    </lineage>
</organism>
<evidence type="ECO:0000256" key="1">
    <source>
        <dbReference type="SAM" id="Coils"/>
    </source>
</evidence>
<accession>A0A0H5QLF2</accession>
<proteinExistence type="predicted"/>
<evidence type="ECO:0000256" key="2">
    <source>
        <dbReference type="SAM" id="MobiDB-lite"/>
    </source>
</evidence>
<sequence>MNDDSPESLYEQTHRPGPGKNPIGRAREIIDEIEGTRGADILLAEEWVDEMIQRMGDDQQSLSTFDYIDISRSTLLKEYHLDQRLVNRLIKAIFIYSFGVHELLTQLVRHYPQPSEMIAALWNMYLQSIESGDRCRYETAIKAINDGDGEIEGNRRQLLDERCEQVEAREAVLEEKARELEERRALIKAGNHMECDVEEMEERAALLMEQNKELREQGGRLEGEETDWRQTTVWYKGEIERLEREYMNNTGNLIGREWTMGMEVEMK</sequence>
<protein>
    <submittedName>
        <fullName evidence="3">Uncharacterized protein</fullName>
    </submittedName>
</protein>
<dbReference type="EMBL" id="HACM01001744">
    <property type="protein sequence ID" value="CRZ02186.1"/>
    <property type="molecule type" value="Transcribed_RNA"/>
</dbReference>
<feature type="region of interest" description="Disordered" evidence="2">
    <location>
        <begin position="1"/>
        <end position="24"/>
    </location>
</feature>
<reference evidence="3" key="1">
    <citation type="submission" date="2015-04" db="EMBL/GenBank/DDBJ databases">
        <title>The genome sequence of the plant pathogenic Rhizarian Plasmodiophora brassicae reveals insights in its biotrophic life cycle and the origin of chitin synthesis.</title>
        <authorList>
            <person name="Schwelm A."/>
            <person name="Fogelqvist J."/>
            <person name="Knaust A."/>
            <person name="Julke S."/>
            <person name="Lilja T."/>
            <person name="Dhandapani V."/>
            <person name="Bonilla-Rosso G."/>
            <person name="Karlsson M."/>
            <person name="Shevchenko A."/>
            <person name="Choi S.R."/>
            <person name="Kim H.G."/>
            <person name="Park J.Y."/>
            <person name="Lim Y.P."/>
            <person name="Ludwig-Muller J."/>
            <person name="Dixelius C."/>
        </authorList>
    </citation>
    <scope>NUCLEOTIDE SEQUENCE</scope>
    <source>
        <tissue evidence="3">Potato root galls</tissue>
    </source>
</reference>
<feature type="coiled-coil region" evidence="1">
    <location>
        <begin position="156"/>
        <end position="224"/>
    </location>
</feature>
<evidence type="ECO:0000313" key="3">
    <source>
        <dbReference type="EMBL" id="CRZ02186.1"/>
    </source>
</evidence>
<keyword evidence="1" id="KW-0175">Coiled coil</keyword>
<name>A0A0H5QLF2_9EUKA</name>
<dbReference type="AlphaFoldDB" id="A0A0H5QLF2"/>